<dbReference type="Proteomes" id="UP000448575">
    <property type="component" value="Unassembled WGS sequence"/>
</dbReference>
<keyword evidence="4" id="KW-1185">Reference proteome</keyword>
<dbReference type="Gene3D" id="3.30.750.170">
    <property type="match status" value="1"/>
</dbReference>
<dbReference type="PROSITE" id="PS51257">
    <property type="entry name" value="PROKAR_LIPOPROTEIN"/>
    <property type="match status" value="1"/>
</dbReference>
<dbReference type="InterPro" id="IPR036034">
    <property type="entry name" value="PDZ_sf"/>
</dbReference>
<dbReference type="Gene3D" id="2.30.42.10">
    <property type="match status" value="1"/>
</dbReference>
<gene>
    <name evidence="3" type="ORF">GTP41_19005</name>
</gene>
<dbReference type="InterPro" id="IPR001478">
    <property type="entry name" value="PDZ"/>
</dbReference>
<proteinExistence type="predicted"/>
<dbReference type="InterPro" id="IPR005151">
    <property type="entry name" value="Tail-specific_protease"/>
</dbReference>
<dbReference type="CDD" id="cd07561">
    <property type="entry name" value="Peptidase_S41_CPP_like"/>
    <property type="match status" value="1"/>
</dbReference>
<evidence type="ECO:0000313" key="3">
    <source>
        <dbReference type="EMBL" id="MYN04186.1"/>
    </source>
</evidence>
<protein>
    <submittedName>
        <fullName evidence="3">PDZ domain-containing protein</fullName>
    </submittedName>
</protein>
<dbReference type="Gene3D" id="3.90.226.10">
    <property type="entry name" value="2-enoyl-CoA Hydratase, Chain A, domain 1"/>
    <property type="match status" value="1"/>
</dbReference>
<evidence type="ECO:0000259" key="2">
    <source>
        <dbReference type="PROSITE" id="PS50106"/>
    </source>
</evidence>
<feature type="signal peptide" evidence="1">
    <location>
        <begin position="1"/>
        <end position="21"/>
    </location>
</feature>
<accession>A0A6N9HLF2</accession>
<dbReference type="PROSITE" id="PS50106">
    <property type="entry name" value="PDZ"/>
    <property type="match status" value="1"/>
</dbReference>
<dbReference type="InterPro" id="IPR041613">
    <property type="entry name" value="Pept_S41_N"/>
</dbReference>
<dbReference type="CDD" id="cd00136">
    <property type="entry name" value="PDZ_canonical"/>
    <property type="match status" value="1"/>
</dbReference>
<organism evidence="3 4">
    <name type="scientific">Pseudoduganella guangdongensis</name>
    <dbReference type="NCBI Taxonomy" id="2692179"/>
    <lineage>
        <taxon>Bacteria</taxon>
        <taxon>Pseudomonadati</taxon>
        <taxon>Pseudomonadota</taxon>
        <taxon>Betaproteobacteria</taxon>
        <taxon>Burkholderiales</taxon>
        <taxon>Oxalobacteraceae</taxon>
        <taxon>Telluria group</taxon>
        <taxon>Pseudoduganella</taxon>
    </lineage>
</organism>
<dbReference type="Pfam" id="PF18294">
    <property type="entry name" value="Pept_S41_N"/>
    <property type="match status" value="1"/>
</dbReference>
<dbReference type="EMBL" id="WWCJ01000014">
    <property type="protein sequence ID" value="MYN04186.1"/>
    <property type="molecule type" value="Genomic_DNA"/>
</dbReference>
<feature type="chain" id="PRO_5026702044" evidence="1">
    <location>
        <begin position="22"/>
        <end position="495"/>
    </location>
</feature>
<evidence type="ECO:0000256" key="1">
    <source>
        <dbReference type="SAM" id="SignalP"/>
    </source>
</evidence>
<dbReference type="PANTHER" id="PTHR32060">
    <property type="entry name" value="TAIL-SPECIFIC PROTEASE"/>
    <property type="match status" value="1"/>
</dbReference>
<dbReference type="GO" id="GO:0004175">
    <property type="term" value="F:endopeptidase activity"/>
    <property type="evidence" value="ECO:0007669"/>
    <property type="project" value="TreeGrafter"/>
</dbReference>
<sequence length="495" mass="53219">MSKKFPLLALSAILAACGSDSSPPPVVPDPPTPEPPPPVVVEPSMKYFNKCEHPRTGSPDGFLPYPDMPGTLADEKRFIRLYQDENYLWYRELPKLNEASYTNVIDYFNDLKTTAVTASGAPKDRFHFTYPSEQWDAMQKGANLGYGMSWSRNADGKPPRTWRVSYVVPGTPAALAGMQRGDQLLEVDGIDFVNAGTTEAVAKLNAAITPAKAGEQHTMRVLRGAQTLDFTLISATMNVSPVLQSQVLDTPGGKVGYLVFNSHNLVAEKALIDAFTQFRQEQVKELVLDLRYNGGGLLSIASELAYMIAGPAVTEGKVFEQTLANDKFPPPTPFLFQSKSYGYAGAPRNQPLPYLALPRVVVLAGPGTCSASESIVNGLRGIDFKVDLVGGQTCGKPYAFTPAPNCGTTYFSIQYQGVNQKGWGDYSDGFAPTCAATDDFGHALGDRSEGQLAAALGLIASGACPAPAAARMRSAAPAPQMVPVRPEVTELKILR</sequence>
<reference evidence="3 4" key="1">
    <citation type="submission" date="2019-12" db="EMBL/GenBank/DDBJ databases">
        <title>Novel species isolated from a subtropical stream in China.</title>
        <authorList>
            <person name="Lu H."/>
        </authorList>
    </citation>
    <scope>NUCLEOTIDE SEQUENCE [LARGE SCALE GENOMIC DNA]</scope>
    <source>
        <strain evidence="3 4">DS3</strain>
    </source>
</reference>
<dbReference type="InterPro" id="IPR029045">
    <property type="entry name" value="ClpP/crotonase-like_dom_sf"/>
</dbReference>
<dbReference type="SMART" id="SM00228">
    <property type="entry name" value="PDZ"/>
    <property type="match status" value="1"/>
</dbReference>
<dbReference type="GO" id="GO:0030288">
    <property type="term" value="C:outer membrane-bounded periplasmic space"/>
    <property type="evidence" value="ECO:0007669"/>
    <property type="project" value="TreeGrafter"/>
</dbReference>
<dbReference type="Pfam" id="PF03572">
    <property type="entry name" value="Peptidase_S41"/>
    <property type="match status" value="1"/>
</dbReference>
<dbReference type="GO" id="GO:0006508">
    <property type="term" value="P:proteolysis"/>
    <property type="evidence" value="ECO:0007669"/>
    <property type="project" value="InterPro"/>
</dbReference>
<dbReference type="AlphaFoldDB" id="A0A6N9HLF2"/>
<dbReference type="Pfam" id="PF17820">
    <property type="entry name" value="PDZ_6"/>
    <property type="match status" value="1"/>
</dbReference>
<dbReference type="GO" id="GO:0007165">
    <property type="term" value="P:signal transduction"/>
    <property type="evidence" value="ECO:0007669"/>
    <property type="project" value="TreeGrafter"/>
</dbReference>
<dbReference type="PANTHER" id="PTHR32060:SF30">
    <property type="entry name" value="CARBOXY-TERMINAL PROCESSING PROTEASE CTPA"/>
    <property type="match status" value="1"/>
</dbReference>
<dbReference type="SUPFAM" id="SSF50156">
    <property type="entry name" value="PDZ domain-like"/>
    <property type="match status" value="1"/>
</dbReference>
<name>A0A6N9HLF2_9BURK</name>
<comment type="caution">
    <text evidence="3">The sequence shown here is derived from an EMBL/GenBank/DDBJ whole genome shotgun (WGS) entry which is preliminary data.</text>
</comment>
<dbReference type="GO" id="GO:0008236">
    <property type="term" value="F:serine-type peptidase activity"/>
    <property type="evidence" value="ECO:0007669"/>
    <property type="project" value="InterPro"/>
</dbReference>
<dbReference type="RefSeq" id="WP_161027151.1">
    <property type="nucleotide sequence ID" value="NZ_WWCJ01000014.1"/>
</dbReference>
<keyword evidence="1" id="KW-0732">Signal</keyword>
<dbReference type="InterPro" id="IPR041489">
    <property type="entry name" value="PDZ_6"/>
</dbReference>
<dbReference type="SUPFAM" id="SSF52096">
    <property type="entry name" value="ClpP/crotonase"/>
    <property type="match status" value="1"/>
</dbReference>
<evidence type="ECO:0000313" key="4">
    <source>
        <dbReference type="Proteomes" id="UP000448575"/>
    </source>
</evidence>
<feature type="domain" description="PDZ" evidence="2">
    <location>
        <begin position="140"/>
        <end position="207"/>
    </location>
</feature>